<dbReference type="Proteomes" id="UP001461341">
    <property type="component" value="Chromosome"/>
</dbReference>
<dbReference type="SUPFAM" id="SSF55347">
    <property type="entry name" value="Glyceraldehyde-3-phosphate dehydrogenase-like, C-terminal domain"/>
    <property type="match status" value="1"/>
</dbReference>
<reference evidence="3 4" key="1">
    <citation type="submission" date="2023-03" db="EMBL/GenBank/DDBJ databases">
        <title>Novel Species.</title>
        <authorList>
            <person name="Ma S."/>
        </authorList>
    </citation>
    <scope>NUCLEOTIDE SEQUENCE [LARGE SCALE GENOMIC DNA]</scope>
    <source>
        <strain evidence="3 4">B11</strain>
    </source>
</reference>
<dbReference type="InterPro" id="IPR051317">
    <property type="entry name" value="Gfo/Idh/MocA_oxidoreduct"/>
</dbReference>
<evidence type="ECO:0000259" key="2">
    <source>
        <dbReference type="Pfam" id="PF22725"/>
    </source>
</evidence>
<dbReference type="Gene3D" id="3.30.360.10">
    <property type="entry name" value="Dihydrodipicolinate Reductase, domain 2"/>
    <property type="match status" value="1"/>
</dbReference>
<sequence>MLNDVKEKMRLLQVGVGGWGYSWASLVKQSPFWEAVGYVDISTESLNLAAQTYGMDTKRCFTDIQIALRELDFDAVLIVTPPETHYELVLKCLEEGKHVLVEKPLSNNIDKAVEMARKSEKCKKKLMVSQNYRFKRAVRTVKHVLESGLTGKPESLFVYFLKSPNFGVSNFRSRMENPLLMDMAIHHFDQMRYLLGCNPLRVWARSYNPSWSWFKGDAVADVIIEFEGDIQVSYHGSWVARGYETTWDGNWKIECALGGINWANNEVVFVPREIFNSVFNPGMFERDGKMVVELVPMEYEDRAYSLFEFYQAITLDRDPETSGKDNLYTLALTFGAIKSAQVGGWVYIDEIMAQK</sequence>
<gene>
    <name evidence="3" type="ORF">QBE54_11050</name>
</gene>
<dbReference type="InterPro" id="IPR055170">
    <property type="entry name" value="GFO_IDH_MocA-like_dom"/>
</dbReference>
<protein>
    <submittedName>
        <fullName evidence="3">Gfo/Idh/MocA family oxidoreductase</fullName>
    </submittedName>
</protein>
<dbReference type="EMBL" id="CP121689">
    <property type="protein sequence ID" value="WZL76093.1"/>
    <property type="molecule type" value="Genomic_DNA"/>
</dbReference>
<dbReference type="Gene3D" id="3.40.50.720">
    <property type="entry name" value="NAD(P)-binding Rossmann-like Domain"/>
    <property type="match status" value="1"/>
</dbReference>
<dbReference type="PANTHER" id="PTHR43708:SF8">
    <property type="entry name" value="OXIDOREDUCTASE"/>
    <property type="match status" value="1"/>
</dbReference>
<dbReference type="SUPFAM" id="SSF51735">
    <property type="entry name" value="NAD(P)-binding Rossmann-fold domains"/>
    <property type="match status" value="1"/>
</dbReference>
<feature type="domain" description="GFO/IDH/MocA-like oxidoreductase" evidence="2">
    <location>
        <begin position="138"/>
        <end position="255"/>
    </location>
</feature>
<proteinExistence type="predicted"/>
<keyword evidence="4" id="KW-1185">Reference proteome</keyword>
<accession>A0ABZ2YCQ7</accession>
<evidence type="ECO:0000259" key="1">
    <source>
        <dbReference type="Pfam" id="PF01408"/>
    </source>
</evidence>
<evidence type="ECO:0000313" key="3">
    <source>
        <dbReference type="EMBL" id="WZL76093.1"/>
    </source>
</evidence>
<dbReference type="RefSeq" id="WP_369018249.1">
    <property type="nucleotide sequence ID" value="NZ_CP121689.1"/>
</dbReference>
<evidence type="ECO:0000313" key="4">
    <source>
        <dbReference type="Proteomes" id="UP001461341"/>
    </source>
</evidence>
<organism evidence="3 4">
    <name type="scientific">Thermatribacter velox</name>
    <dbReference type="NCBI Taxonomy" id="3039681"/>
    <lineage>
        <taxon>Bacteria</taxon>
        <taxon>Pseudomonadati</taxon>
        <taxon>Atribacterota</taxon>
        <taxon>Atribacteria</taxon>
        <taxon>Atribacterales</taxon>
        <taxon>Thermatribacteraceae</taxon>
        <taxon>Thermatribacter</taxon>
    </lineage>
</organism>
<name>A0ABZ2YCQ7_9BACT</name>
<dbReference type="InterPro" id="IPR000683">
    <property type="entry name" value="Gfo/Idh/MocA-like_OxRdtase_N"/>
</dbReference>
<feature type="domain" description="Gfo/Idh/MocA-like oxidoreductase N-terminal" evidence="1">
    <location>
        <begin position="12"/>
        <end position="128"/>
    </location>
</feature>
<dbReference type="PANTHER" id="PTHR43708">
    <property type="entry name" value="CONSERVED EXPRESSED OXIDOREDUCTASE (EUROFUNG)"/>
    <property type="match status" value="1"/>
</dbReference>
<dbReference type="Pfam" id="PF01408">
    <property type="entry name" value="GFO_IDH_MocA"/>
    <property type="match status" value="1"/>
</dbReference>
<dbReference type="Pfam" id="PF22725">
    <property type="entry name" value="GFO_IDH_MocA_C3"/>
    <property type="match status" value="1"/>
</dbReference>
<dbReference type="InterPro" id="IPR036291">
    <property type="entry name" value="NAD(P)-bd_dom_sf"/>
</dbReference>